<dbReference type="SUPFAM" id="SSF47188">
    <property type="entry name" value="Hemerythrin-like"/>
    <property type="match status" value="1"/>
</dbReference>
<dbReference type="Pfam" id="PF01814">
    <property type="entry name" value="Hemerythrin"/>
    <property type="match status" value="1"/>
</dbReference>
<keyword evidence="6" id="KW-0807">Transducer</keyword>
<dbReference type="Pfam" id="PF00015">
    <property type="entry name" value="MCPsignal"/>
    <property type="match status" value="1"/>
</dbReference>
<dbReference type="Proteomes" id="UP000029692">
    <property type="component" value="Unassembled WGS sequence"/>
</dbReference>
<evidence type="ECO:0000256" key="8">
    <source>
        <dbReference type="SAM" id="Phobius"/>
    </source>
</evidence>
<protein>
    <recommendedName>
        <fullName evidence="13">Methyl-accepting transducer domain-containing protein</fullName>
    </recommendedName>
</protein>
<dbReference type="GO" id="GO:0004888">
    <property type="term" value="F:transmembrane signaling receptor activity"/>
    <property type="evidence" value="ECO:0007669"/>
    <property type="project" value="InterPro"/>
</dbReference>
<dbReference type="PANTHER" id="PTHR43531:SF11">
    <property type="entry name" value="METHYL-ACCEPTING CHEMOTAXIS PROTEIN 3"/>
    <property type="match status" value="1"/>
</dbReference>
<dbReference type="STRING" id="1480694.DC28_08300"/>
<keyword evidence="4" id="KW-0408">Iron</keyword>
<dbReference type="PANTHER" id="PTHR43531">
    <property type="entry name" value="PROTEIN ICFG"/>
    <property type="match status" value="1"/>
</dbReference>
<dbReference type="PROSITE" id="PS50111">
    <property type="entry name" value="CHEMOTAXIS_TRANSDUC_2"/>
    <property type="match status" value="1"/>
</dbReference>
<evidence type="ECO:0000256" key="3">
    <source>
        <dbReference type="ARBA" id="ARBA00022723"/>
    </source>
</evidence>
<gene>
    <name evidence="11" type="ORF">DC28_08300</name>
</gene>
<sequence length="740" mass="80733">MYVSIKTKLVLVTLLITLVVSVFVVFAFISNGRNQELVSELLNIDYRRRLVGEVELETAKLWHALTEASLTQEDSSVEEAREAYTEARENLKTIEEQFQSHTLATLDSVYTGIDRFMDAGMSMVEGYALSRAEGQLLSMSFNTQADGVFRTLGSLGNDLDASHQAAQEAFRAHQQNYEVLQLILSITTILLLVVVMTLITINLIGPITAAKNSFKELSTTAGDLSRSISIASRDEVGELVKWFNLFIGKLRGILVAVTGLVGRNHRLGKGITRVSRDAAAIVARVVEHAGHTKQEMSHLDGEIEKITGSIQSMKESVLGLSSQVDEQASAIQESTASIEQIMASVNNIAAISENRTEGLSQLVILISRGSEKVSTTNALIQDMAANAQTMRDLIHIINSISHQTNLLAMNASIEAAHAGDAGRGFSVVAEEIRKLSESTRENADMITLSLKTTTEKLEEATTAGRESEAALVTIDREVQEFSDALGEVSSGMTELSSAGTEILRSIDILRAASQVVHDRTSQLNTSIAVISGSAENLQQVSSRSLEITQGLAAQGDELHQVSRRVSVIGHQNRYNNRLLELEINRFNTGVDPESPDDDSSPGLAWSDALSLGIPSIDSQLRQILETLNLFMTGLMTDQDTPTLAPLIDDLLRSLESYFEDEEALMADTGYPELGDHKTLHSAFGDHFRTLRQDAQTTNYGTSSLIALLELLIDWLTDHVANGDADFGRFYSQWTSEGAGD</sequence>
<dbReference type="GO" id="GO:0005886">
    <property type="term" value="C:plasma membrane"/>
    <property type="evidence" value="ECO:0007669"/>
    <property type="project" value="TreeGrafter"/>
</dbReference>
<keyword evidence="7" id="KW-0175">Coiled coil</keyword>
<dbReference type="PRINTS" id="PR00260">
    <property type="entry name" value="CHEMTRNSDUCR"/>
</dbReference>
<evidence type="ECO:0000256" key="2">
    <source>
        <dbReference type="ARBA" id="ARBA00022500"/>
    </source>
</evidence>
<dbReference type="GO" id="GO:0006935">
    <property type="term" value="P:chemotaxis"/>
    <property type="evidence" value="ECO:0007669"/>
    <property type="project" value="UniProtKB-KW"/>
</dbReference>
<keyword evidence="3" id="KW-0479">Metal-binding</keyword>
<dbReference type="AlphaFoldDB" id="A0A098QW58"/>
<dbReference type="SMART" id="SM00304">
    <property type="entry name" value="HAMP"/>
    <property type="match status" value="2"/>
</dbReference>
<dbReference type="InterPro" id="IPR012827">
    <property type="entry name" value="Hemerythrin_metal-bd"/>
</dbReference>
<organism evidence="11 12">
    <name type="scientific">Spirochaeta lutea</name>
    <dbReference type="NCBI Taxonomy" id="1480694"/>
    <lineage>
        <taxon>Bacteria</taxon>
        <taxon>Pseudomonadati</taxon>
        <taxon>Spirochaetota</taxon>
        <taxon>Spirochaetia</taxon>
        <taxon>Spirochaetales</taxon>
        <taxon>Spirochaetaceae</taxon>
        <taxon>Spirochaeta</taxon>
    </lineage>
</organism>
<dbReference type="NCBIfam" id="TIGR02481">
    <property type="entry name" value="hemeryth_dom"/>
    <property type="match status" value="1"/>
</dbReference>
<dbReference type="InterPro" id="IPR012312">
    <property type="entry name" value="Hemerythrin-like"/>
</dbReference>
<keyword evidence="2" id="KW-0145">Chemotaxis</keyword>
<comment type="caution">
    <text evidence="11">The sequence shown here is derived from an EMBL/GenBank/DDBJ whole genome shotgun (WGS) entry which is preliminary data.</text>
</comment>
<evidence type="ECO:0000256" key="1">
    <source>
        <dbReference type="ARBA" id="ARBA00010587"/>
    </source>
</evidence>
<comment type="similarity">
    <text evidence="5">Belongs to the methyl-accepting chemotaxis (MCP) protein family.</text>
</comment>
<dbReference type="InterPro" id="IPR003660">
    <property type="entry name" value="HAMP_dom"/>
</dbReference>
<dbReference type="Gene3D" id="1.10.287.950">
    <property type="entry name" value="Methyl-accepting chemotaxis protein"/>
    <property type="match status" value="1"/>
</dbReference>
<dbReference type="InterPro" id="IPR035938">
    <property type="entry name" value="Hemerythrin-like_sf"/>
</dbReference>
<feature type="coiled-coil region" evidence="7">
    <location>
        <begin position="70"/>
        <end position="97"/>
    </location>
</feature>
<evidence type="ECO:0000313" key="12">
    <source>
        <dbReference type="Proteomes" id="UP000029692"/>
    </source>
</evidence>
<evidence type="ECO:0000259" key="10">
    <source>
        <dbReference type="PROSITE" id="PS50885"/>
    </source>
</evidence>
<keyword evidence="8" id="KW-1133">Transmembrane helix</keyword>
<dbReference type="Gene3D" id="1.20.120.50">
    <property type="entry name" value="Hemerythrin-like"/>
    <property type="match status" value="1"/>
</dbReference>
<evidence type="ECO:0000256" key="6">
    <source>
        <dbReference type="PROSITE-ProRule" id="PRU00284"/>
    </source>
</evidence>
<evidence type="ECO:0000256" key="4">
    <source>
        <dbReference type="ARBA" id="ARBA00023004"/>
    </source>
</evidence>
<comment type="similarity">
    <text evidence="1">Belongs to the hemerythrin family.</text>
</comment>
<keyword evidence="12" id="KW-1185">Reference proteome</keyword>
<dbReference type="InterPro" id="IPR004089">
    <property type="entry name" value="MCPsignal_dom"/>
</dbReference>
<evidence type="ECO:0000259" key="9">
    <source>
        <dbReference type="PROSITE" id="PS50111"/>
    </source>
</evidence>
<dbReference type="InterPro" id="IPR004090">
    <property type="entry name" value="Chemotax_Me-accpt_rcpt"/>
</dbReference>
<dbReference type="eggNOG" id="COG0840">
    <property type="taxonomic scope" value="Bacteria"/>
</dbReference>
<dbReference type="PROSITE" id="PS50885">
    <property type="entry name" value="HAMP"/>
    <property type="match status" value="1"/>
</dbReference>
<dbReference type="GO" id="GO:0007165">
    <property type="term" value="P:signal transduction"/>
    <property type="evidence" value="ECO:0007669"/>
    <property type="project" value="UniProtKB-KW"/>
</dbReference>
<dbReference type="Gene3D" id="6.10.340.10">
    <property type="match status" value="1"/>
</dbReference>
<dbReference type="CDD" id="cd12107">
    <property type="entry name" value="Hemerythrin"/>
    <property type="match status" value="1"/>
</dbReference>
<reference evidence="11 12" key="1">
    <citation type="submission" date="2014-05" db="EMBL/GenBank/DDBJ databases">
        <title>De novo Genome Sequence of Spirocheata sp.</title>
        <authorList>
            <person name="Shivani Y."/>
            <person name="Subhash Y."/>
            <person name="Tushar L."/>
            <person name="Sasikala C."/>
            <person name="Ramana C.V."/>
        </authorList>
    </citation>
    <scope>NUCLEOTIDE SEQUENCE [LARGE SCALE GENOMIC DNA]</scope>
    <source>
        <strain evidence="11 12">JC230</strain>
    </source>
</reference>
<dbReference type="InterPro" id="IPR051310">
    <property type="entry name" value="MCP_chemotaxis"/>
</dbReference>
<dbReference type="EMBL" id="JNUP01000063">
    <property type="protein sequence ID" value="KGE72090.1"/>
    <property type="molecule type" value="Genomic_DNA"/>
</dbReference>
<evidence type="ECO:0000313" key="11">
    <source>
        <dbReference type="EMBL" id="KGE72090.1"/>
    </source>
</evidence>
<name>A0A098QW58_9SPIO</name>
<dbReference type="GO" id="GO:0046872">
    <property type="term" value="F:metal ion binding"/>
    <property type="evidence" value="ECO:0007669"/>
    <property type="project" value="UniProtKB-KW"/>
</dbReference>
<evidence type="ECO:0008006" key="13">
    <source>
        <dbReference type="Google" id="ProtNLM"/>
    </source>
</evidence>
<dbReference type="SMART" id="SM00283">
    <property type="entry name" value="MA"/>
    <property type="match status" value="1"/>
</dbReference>
<dbReference type="SUPFAM" id="SSF58104">
    <property type="entry name" value="Methyl-accepting chemotaxis protein (MCP) signaling domain"/>
    <property type="match status" value="1"/>
</dbReference>
<accession>A0A098QW58</accession>
<dbReference type="RefSeq" id="WP_052078621.1">
    <property type="nucleotide sequence ID" value="NZ_JNUP01000063.1"/>
</dbReference>
<evidence type="ECO:0000256" key="7">
    <source>
        <dbReference type="SAM" id="Coils"/>
    </source>
</evidence>
<dbReference type="CDD" id="cd06225">
    <property type="entry name" value="HAMP"/>
    <property type="match status" value="1"/>
</dbReference>
<feature type="domain" description="HAMP" evidence="10">
    <location>
        <begin position="201"/>
        <end position="255"/>
    </location>
</feature>
<proteinExistence type="inferred from homology"/>
<keyword evidence="8" id="KW-0472">Membrane</keyword>
<feature type="transmembrane region" description="Helical" evidence="8">
    <location>
        <begin position="182"/>
        <end position="205"/>
    </location>
</feature>
<feature type="domain" description="Methyl-accepting transducer" evidence="9">
    <location>
        <begin position="302"/>
        <end position="524"/>
    </location>
</feature>
<evidence type="ECO:0000256" key="5">
    <source>
        <dbReference type="ARBA" id="ARBA00029447"/>
    </source>
</evidence>
<keyword evidence="8" id="KW-0812">Transmembrane</keyword>